<feature type="compositionally biased region" description="Basic residues" evidence="4">
    <location>
        <begin position="1"/>
        <end position="11"/>
    </location>
</feature>
<dbReference type="RefSeq" id="WP_046503832.1">
    <property type="nucleotide sequence ID" value="NZ_LANI01000003.1"/>
</dbReference>
<dbReference type="Pfam" id="PF03602">
    <property type="entry name" value="Cons_hypoth95"/>
    <property type="match status" value="1"/>
</dbReference>
<dbReference type="InterPro" id="IPR004398">
    <property type="entry name" value="RNA_MeTrfase_RsmD"/>
</dbReference>
<accession>A0A0M2R813</accession>
<evidence type="ECO:0000256" key="4">
    <source>
        <dbReference type="SAM" id="MobiDB-lite"/>
    </source>
</evidence>
<feature type="region of interest" description="Disordered" evidence="4">
    <location>
        <begin position="1"/>
        <end position="23"/>
    </location>
</feature>
<dbReference type="PANTHER" id="PTHR43542">
    <property type="entry name" value="METHYLTRANSFERASE"/>
    <property type="match status" value="1"/>
</dbReference>
<evidence type="ECO:0000313" key="5">
    <source>
        <dbReference type="EMBL" id="KKJ77796.1"/>
    </source>
</evidence>
<reference evidence="5 6" key="1">
    <citation type="submission" date="2015-03" db="EMBL/GenBank/DDBJ databases">
        <title>Genome sequence of Kiloniella sp. P1-1, isolated from the gut microflora of Pacific white shrimp, Penaeus vannamei.</title>
        <authorList>
            <person name="Shao Z."/>
            <person name="Wang L."/>
            <person name="Li X."/>
        </authorList>
    </citation>
    <scope>NUCLEOTIDE SEQUENCE [LARGE SCALE GENOMIC DNA]</scope>
    <source>
        <strain evidence="5 6">P1-1</strain>
    </source>
</reference>
<evidence type="ECO:0008006" key="7">
    <source>
        <dbReference type="Google" id="ProtNLM"/>
    </source>
</evidence>
<sequence length="196" mass="21286">MRIVGGKHRGRSLTCPTGKTARPTLDRTRESLFNILLQGDVSKGLLPQGTKSLLIGQHILDVFAGTGALGLEALSRGAQKVTFIEKAPDSLAALRDNIKNLKEQQSTQIIQGDALTPPKARPKTGDACSLVLMDAPYNQDLTEPAITALDKAGWITKTALIVAECDAKENITAPPDFEEVDNRKYGKARIFFFLRT</sequence>
<dbReference type="PANTHER" id="PTHR43542:SF1">
    <property type="entry name" value="METHYLTRANSFERASE"/>
    <property type="match status" value="1"/>
</dbReference>
<dbReference type="InterPro" id="IPR029063">
    <property type="entry name" value="SAM-dependent_MTases_sf"/>
</dbReference>
<dbReference type="OrthoDB" id="9803017at2"/>
<dbReference type="PIRSF" id="PIRSF004553">
    <property type="entry name" value="CHP00095"/>
    <property type="match status" value="1"/>
</dbReference>
<comment type="caution">
    <text evidence="5">The sequence shown here is derived from an EMBL/GenBank/DDBJ whole genome shotgun (WGS) entry which is preliminary data.</text>
</comment>
<proteinExistence type="predicted"/>
<gene>
    <name evidence="5" type="ORF">WH95_05020</name>
</gene>
<dbReference type="Gene3D" id="3.40.50.150">
    <property type="entry name" value="Vaccinia Virus protein VP39"/>
    <property type="match status" value="1"/>
</dbReference>
<keyword evidence="3" id="KW-0175">Coiled coil</keyword>
<protein>
    <recommendedName>
        <fullName evidence="7">16S rRNA (Guanine(966)-N(2))-methyltransferase RsmD</fullName>
    </recommendedName>
</protein>
<dbReference type="STRING" id="1549748.WH95_05020"/>
<dbReference type="NCBIfam" id="TIGR00095">
    <property type="entry name" value="16S rRNA (guanine(966)-N(2))-methyltransferase RsmD"/>
    <property type="match status" value="1"/>
</dbReference>
<dbReference type="PATRIC" id="fig|1549748.8.peg.2489"/>
<dbReference type="GO" id="GO:0031167">
    <property type="term" value="P:rRNA methylation"/>
    <property type="evidence" value="ECO:0007669"/>
    <property type="project" value="InterPro"/>
</dbReference>
<dbReference type="AlphaFoldDB" id="A0A0M2R813"/>
<evidence type="ECO:0000256" key="2">
    <source>
        <dbReference type="ARBA" id="ARBA00022679"/>
    </source>
</evidence>
<dbReference type="CDD" id="cd02440">
    <property type="entry name" value="AdoMet_MTases"/>
    <property type="match status" value="1"/>
</dbReference>
<keyword evidence="6" id="KW-1185">Reference proteome</keyword>
<dbReference type="Proteomes" id="UP000034491">
    <property type="component" value="Unassembled WGS sequence"/>
</dbReference>
<keyword evidence="2" id="KW-0808">Transferase</keyword>
<evidence type="ECO:0000256" key="3">
    <source>
        <dbReference type="SAM" id="Coils"/>
    </source>
</evidence>
<feature type="coiled-coil region" evidence="3">
    <location>
        <begin position="84"/>
        <end position="111"/>
    </location>
</feature>
<name>A0A0M2R813_9PROT</name>
<keyword evidence="1" id="KW-0489">Methyltransferase</keyword>
<dbReference type="EMBL" id="LANI01000003">
    <property type="protein sequence ID" value="KKJ77796.1"/>
    <property type="molecule type" value="Genomic_DNA"/>
</dbReference>
<evidence type="ECO:0000313" key="6">
    <source>
        <dbReference type="Proteomes" id="UP000034491"/>
    </source>
</evidence>
<organism evidence="5 6">
    <name type="scientific">Kiloniella litopenaei</name>
    <dbReference type="NCBI Taxonomy" id="1549748"/>
    <lineage>
        <taxon>Bacteria</taxon>
        <taxon>Pseudomonadati</taxon>
        <taxon>Pseudomonadota</taxon>
        <taxon>Alphaproteobacteria</taxon>
        <taxon>Rhodospirillales</taxon>
        <taxon>Kiloniellaceae</taxon>
        <taxon>Kiloniella</taxon>
    </lineage>
</organism>
<dbReference type="SUPFAM" id="SSF53335">
    <property type="entry name" value="S-adenosyl-L-methionine-dependent methyltransferases"/>
    <property type="match status" value="1"/>
</dbReference>
<evidence type="ECO:0000256" key="1">
    <source>
        <dbReference type="ARBA" id="ARBA00022603"/>
    </source>
</evidence>
<dbReference type="GO" id="GO:0008168">
    <property type="term" value="F:methyltransferase activity"/>
    <property type="evidence" value="ECO:0007669"/>
    <property type="project" value="UniProtKB-KW"/>
</dbReference>